<name>A0A372L6Q6_9BACI</name>
<keyword evidence="1" id="KW-0732">Signal</keyword>
<dbReference type="AlphaFoldDB" id="A0A372L6Q6"/>
<keyword evidence="4" id="KW-1185">Reference proteome</keyword>
<dbReference type="Proteomes" id="UP000262939">
    <property type="component" value="Unassembled WGS sequence"/>
</dbReference>
<feature type="chain" id="PRO_5016902942" description="Glycosyl hydrolase family 98 putative carbohydrate-binding module domain-containing protein" evidence="1">
    <location>
        <begin position="29"/>
        <end position="274"/>
    </location>
</feature>
<dbReference type="Pfam" id="PF08305">
    <property type="entry name" value="NPCBM"/>
    <property type="match status" value="1"/>
</dbReference>
<proteinExistence type="predicted"/>
<sequence>MKLTKLIFSASLAFGLLAGATVPGTASAAGKTTSQLQKEVNSLKSQLKKKDAIIKQKDASIKKRDTTINNYKKKYMLDPVMAQLNYQGLMTSTTYTYGTKSAPSILSYGGLFYAPVQMISSTIGMPYSYNSSNKTVYLGDKPDGQYMMDNSRLVPFYGTRTGPNREINSPMSIGNQVYNKGLQYYSRGDEKFSFNLGGKYTKIQGLLGLDDSDNNSSLKVKFTDEKGNVIYEGELTEGQLGLELELAVSGVKTLHLETYSNYEVLVDFANVTIQ</sequence>
<dbReference type="InterPro" id="IPR013222">
    <property type="entry name" value="Glyco_hyd_98_carb-bd"/>
</dbReference>
<reference evidence="3 4" key="1">
    <citation type="submission" date="2018-08" db="EMBL/GenBank/DDBJ databases">
        <title>Bacillus chawlae sp. nov., Bacillus glennii sp. nov., and Bacillus saganii sp. nov. Isolated from the Vehicle Assembly Building at Kennedy Space Center where the Viking Spacecraft were Assembled.</title>
        <authorList>
            <person name="Seuylemezian A."/>
            <person name="Vaishampayan P."/>
        </authorList>
    </citation>
    <scope>NUCLEOTIDE SEQUENCE [LARGE SCALE GENOMIC DNA]</scope>
    <source>
        <strain evidence="3 4">V44-8</strain>
    </source>
</reference>
<accession>A0A372L6Q6</accession>
<dbReference type="RefSeq" id="WP_117324416.1">
    <property type="nucleotide sequence ID" value="NZ_QVTD01000022.1"/>
</dbReference>
<dbReference type="InterPro" id="IPR008979">
    <property type="entry name" value="Galactose-bd-like_sf"/>
</dbReference>
<evidence type="ECO:0000256" key="1">
    <source>
        <dbReference type="SAM" id="SignalP"/>
    </source>
</evidence>
<dbReference type="EMBL" id="QVTD01000022">
    <property type="protein sequence ID" value="RFU60779.1"/>
    <property type="molecule type" value="Genomic_DNA"/>
</dbReference>
<feature type="signal peptide" evidence="1">
    <location>
        <begin position="1"/>
        <end position="28"/>
    </location>
</feature>
<evidence type="ECO:0000313" key="3">
    <source>
        <dbReference type="EMBL" id="RFU60779.1"/>
    </source>
</evidence>
<gene>
    <name evidence="3" type="ORF">D0466_20735</name>
</gene>
<evidence type="ECO:0000259" key="2">
    <source>
        <dbReference type="Pfam" id="PF08305"/>
    </source>
</evidence>
<organism evidence="3 4">
    <name type="scientific">Peribacillus glennii</name>
    <dbReference type="NCBI Taxonomy" id="2303991"/>
    <lineage>
        <taxon>Bacteria</taxon>
        <taxon>Bacillati</taxon>
        <taxon>Bacillota</taxon>
        <taxon>Bacilli</taxon>
        <taxon>Bacillales</taxon>
        <taxon>Bacillaceae</taxon>
        <taxon>Peribacillus</taxon>
    </lineage>
</organism>
<evidence type="ECO:0000313" key="4">
    <source>
        <dbReference type="Proteomes" id="UP000262939"/>
    </source>
</evidence>
<feature type="domain" description="Glycosyl hydrolase family 98 putative carbohydrate-binding module" evidence="2">
    <location>
        <begin position="168"/>
        <end position="260"/>
    </location>
</feature>
<dbReference type="Gene3D" id="2.60.120.1060">
    <property type="entry name" value="NPCBM/NEW2 domain"/>
    <property type="match status" value="1"/>
</dbReference>
<comment type="caution">
    <text evidence="3">The sequence shown here is derived from an EMBL/GenBank/DDBJ whole genome shotgun (WGS) entry which is preliminary data.</text>
</comment>
<dbReference type="OrthoDB" id="2855571at2"/>
<dbReference type="InterPro" id="IPR038637">
    <property type="entry name" value="NPCBM_sf"/>
</dbReference>
<protein>
    <recommendedName>
        <fullName evidence="2">Glycosyl hydrolase family 98 putative carbohydrate-binding module domain-containing protein</fullName>
    </recommendedName>
</protein>
<dbReference type="SUPFAM" id="SSF49785">
    <property type="entry name" value="Galactose-binding domain-like"/>
    <property type="match status" value="1"/>
</dbReference>